<organism evidence="2">
    <name type="scientific">Alexandrium monilatum</name>
    <dbReference type="NCBI Taxonomy" id="311494"/>
    <lineage>
        <taxon>Eukaryota</taxon>
        <taxon>Sar</taxon>
        <taxon>Alveolata</taxon>
        <taxon>Dinophyceae</taxon>
        <taxon>Gonyaulacales</taxon>
        <taxon>Pyrocystaceae</taxon>
        <taxon>Alexandrium</taxon>
    </lineage>
</organism>
<accession>A0A7S4WCQ2</accession>
<feature type="compositionally biased region" description="Basic and acidic residues" evidence="1">
    <location>
        <begin position="230"/>
        <end position="241"/>
    </location>
</feature>
<name>A0A7S4WCQ2_9DINO</name>
<evidence type="ECO:0008006" key="3">
    <source>
        <dbReference type="Google" id="ProtNLM"/>
    </source>
</evidence>
<evidence type="ECO:0000313" key="2">
    <source>
        <dbReference type="EMBL" id="CAE4671041.1"/>
    </source>
</evidence>
<protein>
    <recommendedName>
        <fullName evidence="3">C2 domain-containing protein</fullName>
    </recommendedName>
</protein>
<proteinExistence type="predicted"/>
<sequence length="241" mass="26686">MWCCHREANPHLCRVADAAAVAVAAAAGVPACQCPGKQELPCSVRCTVHKVLLQQKQRQRMPKFTGALSWLLGEEALRVCVEIEPVGYKRDMRRTPPRDTRWGRAWGEACWPMYDRGAELTFNLMTSTELVLRVLALPSRLGSELEPLGEARLLPAAGLSGMLALPIVRDGCVTGTVSFTVHLWLDDEVGPGLGAMEPWEPSSHWEEYAEEEECFPTRAMPQSPITFPPRRPDEGARVKVA</sequence>
<reference evidence="2" key="1">
    <citation type="submission" date="2021-01" db="EMBL/GenBank/DDBJ databases">
        <authorList>
            <person name="Corre E."/>
            <person name="Pelletier E."/>
            <person name="Niang G."/>
            <person name="Scheremetjew M."/>
            <person name="Finn R."/>
            <person name="Kale V."/>
            <person name="Holt S."/>
            <person name="Cochrane G."/>
            <person name="Meng A."/>
            <person name="Brown T."/>
            <person name="Cohen L."/>
        </authorList>
    </citation>
    <scope>NUCLEOTIDE SEQUENCE</scope>
    <source>
        <strain evidence="2">CCMP3105</strain>
    </source>
</reference>
<gene>
    <name evidence="2" type="ORF">AMON00008_LOCUS65904</name>
</gene>
<dbReference type="EMBL" id="HBNR01091716">
    <property type="protein sequence ID" value="CAE4671041.1"/>
    <property type="molecule type" value="Transcribed_RNA"/>
</dbReference>
<feature type="region of interest" description="Disordered" evidence="1">
    <location>
        <begin position="218"/>
        <end position="241"/>
    </location>
</feature>
<dbReference type="AlphaFoldDB" id="A0A7S4WCQ2"/>
<evidence type="ECO:0000256" key="1">
    <source>
        <dbReference type="SAM" id="MobiDB-lite"/>
    </source>
</evidence>